<dbReference type="Proteomes" id="UP000054481">
    <property type="component" value="Unassembled WGS sequence"/>
</dbReference>
<dbReference type="AlphaFoldDB" id="A0A0F7ZYC6"/>
<evidence type="ECO:0000313" key="2">
    <source>
        <dbReference type="EMBL" id="KJZ72237.1"/>
    </source>
</evidence>
<dbReference type="OrthoDB" id="2350783at2759"/>
<dbReference type="InterPro" id="IPR008136">
    <property type="entry name" value="CinA_C"/>
</dbReference>
<keyword evidence="3" id="KW-1185">Reference proteome</keyword>
<sequence length="181" mass="19139">MACGYLRCTRSSETPKEVASEILGLLKEAGQTISVAESLTGGLLMGALTSVRGSSAAFRGGVVTYATALKEKLLNISPERIARLGVVDPSVAQLMAAGVRDLTAVGTRTTWGISTTGVAGPDTQDGKPVGMVYIALAADDRSEIWGPFCFPGDRDQIRRATVMEALVRTRDALVKFYGVDR</sequence>
<dbReference type="NCBIfam" id="TIGR00199">
    <property type="entry name" value="PncC_domain"/>
    <property type="match status" value="1"/>
</dbReference>
<gene>
    <name evidence="2" type="ORF">HIM_08379</name>
</gene>
<dbReference type="InterPro" id="IPR036653">
    <property type="entry name" value="CinA-like_C"/>
</dbReference>
<dbReference type="Pfam" id="PF02464">
    <property type="entry name" value="CinA"/>
    <property type="match status" value="1"/>
</dbReference>
<evidence type="ECO:0000313" key="3">
    <source>
        <dbReference type="Proteomes" id="UP000054481"/>
    </source>
</evidence>
<organism evidence="2 3">
    <name type="scientific">Hirsutella minnesotensis 3608</name>
    <dbReference type="NCBI Taxonomy" id="1043627"/>
    <lineage>
        <taxon>Eukaryota</taxon>
        <taxon>Fungi</taxon>
        <taxon>Dikarya</taxon>
        <taxon>Ascomycota</taxon>
        <taxon>Pezizomycotina</taxon>
        <taxon>Sordariomycetes</taxon>
        <taxon>Hypocreomycetidae</taxon>
        <taxon>Hypocreales</taxon>
        <taxon>Ophiocordycipitaceae</taxon>
        <taxon>Hirsutella</taxon>
    </lineage>
</organism>
<feature type="domain" description="CinA C-terminal" evidence="1">
    <location>
        <begin position="17"/>
        <end position="171"/>
    </location>
</feature>
<reference evidence="2 3" key="1">
    <citation type="journal article" date="2014" name="Genome Biol. Evol.">
        <title>Comparative genomics and transcriptomics analyses reveal divergent lifestyle features of nematode endoparasitic fungus Hirsutella minnesotensis.</title>
        <authorList>
            <person name="Lai Y."/>
            <person name="Liu K."/>
            <person name="Zhang X."/>
            <person name="Zhang X."/>
            <person name="Li K."/>
            <person name="Wang N."/>
            <person name="Shu C."/>
            <person name="Wu Y."/>
            <person name="Wang C."/>
            <person name="Bushley K.E."/>
            <person name="Xiang M."/>
            <person name="Liu X."/>
        </authorList>
    </citation>
    <scope>NUCLEOTIDE SEQUENCE [LARGE SCALE GENOMIC DNA]</scope>
    <source>
        <strain evidence="2 3">3608</strain>
    </source>
</reference>
<evidence type="ECO:0000259" key="1">
    <source>
        <dbReference type="Pfam" id="PF02464"/>
    </source>
</evidence>
<dbReference type="SUPFAM" id="SSF142433">
    <property type="entry name" value="CinA-like"/>
    <property type="match status" value="1"/>
</dbReference>
<dbReference type="Gene3D" id="3.90.950.20">
    <property type="entry name" value="CinA-like"/>
    <property type="match status" value="1"/>
</dbReference>
<name>A0A0F7ZYC6_9HYPO</name>
<accession>A0A0F7ZYC6</accession>
<protein>
    <recommendedName>
        <fullName evidence="1">CinA C-terminal domain-containing protein</fullName>
    </recommendedName>
</protein>
<proteinExistence type="predicted"/>
<dbReference type="EMBL" id="KQ030550">
    <property type="protein sequence ID" value="KJZ72237.1"/>
    <property type="molecule type" value="Genomic_DNA"/>
</dbReference>